<dbReference type="SMART" id="SM00648">
    <property type="entry name" value="SWAP"/>
    <property type="match status" value="1"/>
</dbReference>
<dbReference type="PROSITE" id="PS50128">
    <property type="entry name" value="SURP"/>
    <property type="match status" value="1"/>
</dbReference>
<dbReference type="Proteomes" id="UP000694383">
    <property type="component" value="Unplaced"/>
</dbReference>
<sequence>MDIPNPPEDQELRNVIDKLAQFVARNGPEFEKMTMDKQKDNPKFSFLFGGEFFSYYKCKLALEQQQRGSFHDDDALVELCPPPLPIIQLFTSSPASLQPRTSPTVQQKW</sequence>
<dbReference type="FunFam" id="1.10.10.790:FF:000007">
    <property type="entry name" value="Calcium homeostasis endoplasmic reticulum protein"/>
    <property type="match status" value="1"/>
</dbReference>
<evidence type="ECO:0000313" key="2">
    <source>
        <dbReference type="Ensembl" id="ENSOSIP00000005081.1"/>
    </source>
</evidence>
<dbReference type="AlphaFoldDB" id="A0A8C7WY28"/>
<dbReference type="PANTHER" id="PTHR12323:SF0">
    <property type="entry name" value="CALCIUM HOMEOSTASIS ENDOPLASMIC RETICULUM PROTEIN"/>
    <property type="match status" value="1"/>
</dbReference>
<dbReference type="GO" id="GO:0006396">
    <property type="term" value="P:RNA processing"/>
    <property type="evidence" value="ECO:0007669"/>
    <property type="project" value="InterPro"/>
</dbReference>
<proteinExistence type="predicted"/>
<dbReference type="GO" id="GO:0048471">
    <property type="term" value="C:perinuclear region of cytoplasm"/>
    <property type="evidence" value="ECO:0007669"/>
    <property type="project" value="TreeGrafter"/>
</dbReference>
<dbReference type="GeneTree" id="ENSGT00730000111147"/>
<keyword evidence="3" id="KW-1185">Reference proteome</keyword>
<evidence type="ECO:0000313" key="3">
    <source>
        <dbReference type="Proteomes" id="UP000694383"/>
    </source>
</evidence>
<dbReference type="Pfam" id="PF01805">
    <property type="entry name" value="Surp"/>
    <property type="match status" value="1"/>
</dbReference>
<reference evidence="2" key="2">
    <citation type="submission" date="2025-09" db="UniProtKB">
        <authorList>
            <consortium name="Ensembl"/>
        </authorList>
    </citation>
    <scope>IDENTIFICATION</scope>
</reference>
<dbReference type="PANTHER" id="PTHR12323">
    <property type="entry name" value="SR-RELATED CTD ASSOCIATED FACTOR 6"/>
    <property type="match status" value="1"/>
</dbReference>
<name>A0A8C7WY28_9TELE</name>
<accession>A0A8C7WY28</accession>
<feature type="domain" description="SURP motif" evidence="1">
    <location>
        <begin position="15"/>
        <end position="57"/>
    </location>
</feature>
<dbReference type="InterPro" id="IPR000061">
    <property type="entry name" value="Surp"/>
</dbReference>
<reference evidence="2" key="1">
    <citation type="submission" date="2025-08" db="UniProtKB">
        <authorList>
            <consortium name="Ensembl"/>
        </authorList>
    </citation>
    <scope>IDENTIFICATION</scope>
</reference>
<dbReference type="GO" id="GO:0003723">
    <property type="term" value="F:RNA binding"/>
    <property type="evidence" value="ECO:0007669"/>
    <property type="project" value="InterPro"/>
</dbReference>
<dbReference type="SUPFAM" id="SSF109905">
    <property type="entry name" value="Surp module (SWAP domain)"/>
    <property type="match status" value="1"/>
</dbReference>
<dbReference type="InterPro" id="IPR035967">
    <property type="entry name" value="SWAP/Surp_sf"/>
</dbReference>
<dbReference type="GO" id="GO:0006874">
    <property type="term" value="P:intracellular calcium ion homeostasis"/>
    <property type="evidence" value="ECO:0007669"/>
    <property type="project" value="TreeGrafter"/>
</dbReference>
<protein>
    <recommendedName>
        <fullName evidence="1">SURP motif domain-containing protein</fullName>
    </recommendedName>
</protein>
<dbReference type="Ensembl" id="ENSOSIT00000005431.1">
    <property type="protein sequence ID" value="ENSOSIP00000005081.1"/>
    <property type="gene ID" value="ENSOSIG00000003467.1"/>
</dbReference>
<dbReference type="Gene3D" id="1.10.10.790">
    <property type="entry name" value="Surp module"/>
    <property type="match status" value="1"/>
</dbReference>
<evidence type="ECO:0000259" key="1">
    <source>
        <dbReference type="PROSITE" id="PS50128"/>
    </source>
</evidence>
<organism evidence="2 3">
    <name type="scientific">Oryzias sinensis</name>
    <name type="common">Chinese medaka</name>
    <dbReference type="NCBI Taxonomy" id="183150"/>
    <lineage>
        <taxon>Eukaryota</taxon>
        <taxon>Metazoa</taxon>
        <taxon>Chordata</taxon>
        <taxon>Craniata</taxon>
        <taxon>Vertebrata</taxon>
        <taxon>Euteleostomi</taxon>
        <taxon>Actinopterygii</taxon>
        <taxon>Neopterygii</taxon>
        <taxon>Teleostei</taxon>
        <taxon>Neoteleostei</taxon>
        <taxon>Acanthomorphata</taxon>
        <taxon>Ovalentaria</taxon>
        <taxon>Atherinomorphae</taxon>
        <taxon>Beloniformes</taxon>
        <taxon>Adrianichthyidae</taxon>
        <taxon>Oryziinae</taxon>
        <taxon>Oryzias</taxon>
    </lineage>
</organism>